<feature type="compositionally biased region" description="Polar residues" evidence="1">
    <location>
        <begin position="59"/>
        <end position="69"/>
    </location>
</feature>
<dbReference type="VEuPathDB" id="FungiDB:Z518_09599"/>
<dbReference type="OrthoDB" id="194468at2759"/>
<dbReference type="Gene3D" id="2.30.40.10">
    <property type="entry name" value="Urease, subunit C, domain 1"/>
    <property type="match status" value="1"/>
</dbReference>
<reference evidence="2 3" key="1">
    <citation type="submission" date="2015-01" db="EMBL/GenBank/DDBJ databases">
        <title>The Genome Sequence of Rhinocladiella mackenzie CBS 650.93.</title>
        <authorList>
            <consortium name="The Broad Institute Genomics Platform"/>
            <person name="Cuomo C."/>
            <person name="de Hoog S."/>
            <person name="Gorbushina A."/>
            <person name="Stielow B."/>
            <person name="Teixiera M."/>
            <person name="Abouelleil A."/>
            <person name="Chapman S.B."/>
            <person name="Priest M."/>
            <person name="Young S.K."/>
            <person name="Wortman J."/>
            <person name="Nusbaum C."/>
            <person name="Birren B."/>
        </authorList>
    </citation>
    <scope>NUCLEOTIDE SEQUENCE [LARGE SCALE GENOMIC DNA]</scope>
    <source>
        <strain evidence="2 3">CBS 650.93</strain>
    </source>
</reference>
<dbReference type="Gene3D" id="3.20.20.140">
    <property type="entry name" value="Metal-dependent hydrolases"/>
    <property type="match status" value="1"/>
</dbReference>
<dbReference type="AlphaFoldDB" id="A0A0D2FIL9"/>
<protein>
    <recommendedName>
        <fullName evidence="4">Amidohydrolase-related domain-containing protein</fullName>
    </recommendedName>
</protein>
<accession>A0A0D2FIL9</accession>
<dbReference type="STRING" id="1442369.A0A0D2FIL9"/>
<dbReference type="GO" id="GO:0016810">
    <property type="term" value="F:hydrolase activity, acting on carbon-nitrogen (but not peptide) bonds"/>
    <property type="evidence" value="ECO:0007669"/>
    <property type="project" value="InterPro"/>
</dbReference>
<evidence type="ECO:0008006" key="4">
    <source>
        <dbReference type="Google" id="ProtNLM"/>
    </source>
</evidence>
<evidence type="ECO:0000313" key="2">
    <source>
        <dbReference type="EMBL" id="KIX01872.1"/>
    </source>
</evidence>
<evidence type="ECO:0000313" key="3">
    <source>
        <dbReference type="Proteomes" id="UP000053617"/>
    </source>
</evidence>
<organism evidence="2 3">
    <name type="scientific">Rhinocladiella mackenziei CBS 650.93</name>
    <dbReference type="NCBI Taxonomy" id="1442369"/>
    <lineage>
        <taxon>Eukaryota</taxon>
        <taxon>Fungi</taxon>
        <taxon>Dikarya</taxon>
        <taxon>Ascomycota</taxon>
        <taxon>Pezizomycotina</taxon>
        <taxon>Eurotiomycetes</taxon>
        <taxon>Chaetothyriomycetidae</taxon>
        <taxon>Chaetothyriales</taxon>
        <taxon>Herpotrichiellaceae</taxon>
        <taxon>Rhinocladiella</taxon>
    </lineage>
</organism>
<dbReference type="RefSeq" id="XP_013269008.1">
    <property type="nucleotide sequence ID" value="XM_013413554.1"/>
</dbReference>
<dbReference type="GeneID" id="25297670"/>
<keyword evidence="3" id="KW-1185">Reference proteome</keyword>
<proteinExistence type="predicted"/>
<dbReference type="HOGENOM" id="CLU_1327026_0_0_1"/>
<gene>
    <name evidence="2" type="ORF">Z518_09599</name>
</gene>
<dbReference type="EMBL" id="KN847481">
    <property type="protein sequence ID" value="KIX01872.1"/>
    <property type="molecule type" value="Genomic_DNA"/>
</dbReference>
<evidence type="ECO:0000256" key="1">
    <source>
        <dbReference type="SAM" id="MobiDB-lite"/>
    </source>
</evidence>
<sequence length="207" mass="22599">MLSRPSEPLSLLEFDLSWAIARLHAWSHRNQISLLRRGLSCTLGNEDLGPTGKARSKRTPASQKTTSETFSEKDLLSSNILLFHANNLTPGNPQLLQSRGADISATRSTELEWGTTETRYALSQEVYNIHPSVWTAILPGPLTCLVKCCLHANRSEKDATVEDVFNLGTIFGVATVGLKKETGSLKKGMKADIVIFEGSTPSMLGSE</sequence>
<dbReference type="InterPro" id="IPR011059">
    <property type="entry name" value="Metal-dep_hydrolase_composite"/>
</dbReference>
<name>A0A0D2FIL9_9EURO</name>
<feature type="region of interest" description="Disordered" evidence="1">
    <location>
        <begin position="46"/>
        <end position="69"/>
    </location>
</feature>
<dbReference type="Proteomes" id="UP000053617">
    <property type="component" value="Unassembled WGS sequence"/>
</dbReference>